<dbReference type="AlphaFoldDB" id="A0ABD0LGL2"/>
<comment type="caution">
    <text evidence="1">The sequence shown here is derived from an EMBL/GenBank/DDBJ whole genome shotgun (WGS) entry which is preliminary data.</text>
</comment>
<accession>A0ABD0LGL2</accession>
<reference evidence="1 2" key="1">
    <citation type="journal article" date="2023" name="Sci. Data">
        <title>Genome assembly of the Korean intertidal mud-creeper Batillaria attramentaria.</title>
        <authorList>
            <person name="Patra A.K."/>
            <person name="Ho P.T."/>
            <person name="Jun S."/>
            <person name="Lee S.J."/>
            <person name="Kim Y."/>
            <person name="Won Y.J."/>
        </authorList>
    </citation>
    <scope>NUCLEOTIDE SEQUENCE [LARGE SCALE GENOMIC DNA]</scope>
    <source>
        <strain evidence="1">Wonlab-2016</strain>
    </source>
</reference>
<feature type="non-terminal residue" evidence="1">
    <location>
        <position position="1"/>
    </location>
</feature>
<organism evidence="1 2">
    <name type="scientific">Batillaria attramentaria</name>
    <dbReference type="NCBI Taxonomy" id="370345"/>
    <lineage>
        <taxon>Eukaryota</taxon>
        <taxon>Metazoa</taxon>
        <taxon>Spiralia</taxon>
        <taxon>Lophotrochozoa</taxon>
        <taxon>Mollusca</taxon>
        <taxon>Gastropoda</taxon>
        <taxon>Caenogastropoda</taxon>
        <taxon>Sorbeoconcha</taxon>
        <taxon>Cerithioidea</taxon>
        <taxon>Batillariidae</taxon>
        <taxon>Batillaria</taxon>
    </lineage>
</organism>
<proteinExistence type="predicted"/>
<protein>
    <submittedName>
        <fullName evidence="1">Uncharacterized protein</fullName>
    </submittedName>
</protein>
<keyword evidence="2" id="KW-1185">Reference proteome</keyword>
<dbReference type="Proteomes" id="UP001519460">
    <property type="component" value="Unassembled WGS sequence"/>
</dbReference>
<name>A0ABD0LGL2_9CAEN</name>
<evidence type="ECO:0000313" key="2">
    <source>
        <dbReference type="Proteomes" id="UP001519460"/>
    </source>
</evidence>
<evidence type="ECO:0000313" key="1">
    <source>
        <dbReference type="EMBL" id="KAK7498487.1"/>
    </source>
</evidence>
<sequence length="87" mass="9445">GSANEVCILQTRMSTGTALTRRPRTRCTPTPVLCVTSSSLHRQLQNRFSHVKAGDYHGAGDSRWASCIHSTISSCRPLWGPSSTTLS</sequence>
<gene>
    <name evidence="1" type="ORF">BaRGS_00010147</name>
</gene>
<dbReference type="EMBL" id="JACVVK020000050">
    <property type="protein sequence ID" value="KAK7498487.1"/>
    <property type="molecule type" value="Genomic_DNA"/>
</dbReference>
<feature type="non-terminal residue" evidence="1">
    <location>
        <position position="87"/>
    </location>
</feature>